<evidence type="ECO:0000256" key="3">
    <source>
        <dbReference type="ARBA" id="ARBA00022989"/>
    </source>
</evidence>
<keyword evidence="9" id="KW-1185">Reference proteome</keyword>
<dbReference type="SUPFAM" id="SSF81321">
    <property type="entry name" value="Family A G protein-coupled receptor-like"/>
    <property type="match status" value="1"/>
</dbReference>
<feature type="transmembrane region" description="Helical" evidence="5">
    <location>
        <begin position="136"/>
        <end position="159"/>
    </location>
</feature>
<dbReference type="OrthoDB" id="6134459at2759"/>
<feature type="transmembrane region" description="Helical" evidence="5">
    <location>
        <begin position="349"/>
        <end position="373"/>
    </location>
</feature>
<feature type="chain" id="PRO_5035170498" description="G-protein coupled receptors family 2 profile 2 domain-containing protein" evidence="6">
    <location>
        <begin position="19"/>
        <end position="437"/>
    </location>
</feature>
<dbReference type="GO" id="GO:0007166">
    <property type="term" value="P:cell surface receptor signaling pathway"/>
    <property type="evidence" value="ECO:0007669"/>
    <property type="project" value="InterPro"/>
</dbReference>
<dbReference type="Proteomes" id="UP000494040">
    <property type="component" value="Unassembled WGS sequence"/>
</dbReference>
<feature type="transmembrane region" description="Helical" evidence="5">
    <location>
        <begin position="246"/>
        <end position="267"/>
    </location>
</feature>
<accession>A0A8I6RXM8</accession>
<evidence type="ECO:0000313" key="9">
    <source>
        <dbReference type="Proteomes" id="UP000494040"/>
    </source>
</evidence>
<dbReference type="PANTHER" id="PTHR47154">
    <property type="entry name" value="G-PROTEIN COUPLED RECEPTOR MTH-RELATED"/>
    <property type="match status" value="1"/>
</dbReference>
<evidence type="ECO:0000256" key="1">
    <source>
        <dbReference type="ARBA" id="ARBA00004141"/>
    </source>
</evidence>
<feature type="signal peptide" evidence="6">
    <location>
        <begin position="1"/>
        <end position="18"/>
    </location>
</feature>
<keyword evidence="3 5" id="KW-1133">Transmembrane helix</keyword>
<dbReference type="Gene3D" id="1.20.1070.10">
    <property type="entry name" value="Rhodopsin 7-helix transmembrane proteins"/>
    <property type="match status" value="1"/>
</dbReference>
<evidence type="ECO:0000256" key="2">
    <source>
        <dbReference type="ARBA" id="ARBA00022692"/>
    </source>
</evidence>
<name>A0A8I6RXM8_CIMLE</name>
<keyword evidence="2 5" id="KW-0812">Transmembrane</keyword>
<feature type="transmembrane region" description="Helical" evidence="5">
    <location>
        <begin position="171"/>
        <end position="191"/>
    </location>
</feature>
<feature type="transmembrane region" description="Helical" evidence="5">
    <location>
        <begin position="299"/>
        <end position="323"/>
    </location>
</feature>
<protein>
    <recommendedName>
        <fullName evidence="7">G-protein coupled receptors family 2 profile 2 domain-containing protein</fullName>
    </recommendedName>
</protein>
<dbReference type="GO" id="GO:0005886">
    <property type="term" value="C:plasma membrane"/>
    <property type="evidence" value="ECO:0007669"/>
    <property type="project" value="TreeGrafter"/>
</dbReference>
<evidence type="ECO:0000259" key="7">
    <source>
        <dbReference type="PROSITE" id="PS50261"/>
    </source>
</evidence>
<dbReference type="PROSITE" id="PS50261">
    <property type="entry name" value="G_PROTEIN_RECEP_F2_4"/>
    <property type="match status" value="1"/>
</dbReference>
<dbReference type="Pfam" id="PF00002">
    <property type="entry name" value="7tm_2"/>
    <property type="match status" value="1"/>
</dbReference>
<evidence type="ECO:0000256" key="5">
    <source>
        <dbReference type="SAM" id="Phobius"/>
    </source>
</evidence>
<evidence type="ECO:0000256" key="6">
    <source>
        <dbReference type="SAM" id="SignalP"/>
    </source>
</evidence>
<organism evidence="8 9">
    <name type="scientific">Cimex lectularius</name>
    <name type="common">Bed bug</name>
    <name type="synonym">Acanthia lectularia</name>
    <dbReference type="NCBI Taxonomy" id="79782"/>
    <lineage>
        <taxon>Eukaryota</taxon>
        <taxon>Metazoa</taxon>
        <taxon>Ecdysozoa</taxon>
        <taxon>Arthropoda</taxon>
        <taxon>Hexapoda</taxon>
        <taxon>Insecta</taxon>
        <taxon>Pterygota</taxon>
        <taxon>Neoptera</taxon>
        <taxon>Paraneoptera</taxon>
        <taxon>Hemiptera</taxon>
        <taxon>Heteroptera</taxon>
        <taxon>Panheteroptera</taxon>
        <taxon>Cimicomorpha</taxon>
        <taxon>Cimicidae</taxon>
        <taxon>Cimex</taxon>
    </lineage>
</organism>
<keyword evidence="4 5" id="KW-0472">Membrane</keyword>
<dbReference type="InterPro" id="IPR017981">
    <property type="entry name" value="GPCR_2-like_7TM"/>
</dbReference>
<keyword evidence="6" id="KW-0732">Signal</keyword>
<evidence type="ECO:0000256" key="4">
    <source>
        <dbReference type="ARBA" id="ARBA00023136"/>
    </source>
</evidence>
<dbReference type="InterPro" id="IPR051384">
    <property type="entry name" value="Mth_GPCR"/>
</dbReference>
<dbReference type="InterPro" id="IPR000832">
    <property type="entry name" value="GPCR_2_secretin-like"/>
</dbReference>
<proteinExistence type="predicted"/>
<dbReference type="EnsemblMetazoa" id="XM_014398780.2">
    <property type="protein sequence ID" value="XP_014254266.1"/>
    <property type="gene ID" value="LOC106669362"/>
</dbReference>
<dbReference type="GeneID" id="106669362"/>
<sequence length="437" mass="50361">MFSFLLPIVCVYSYSVLSVIGGNVTVPKCCPVDKYFNGSRCVKGDPKPPWGSDNWTGFDFIPSDLTCPPNERVIFTSDEFTVSKQGALYFPEEDPVLITDLNLDNVLFCVDWMIMDDLEPGVSLARCIEDEETEIPIIYCIGMIISIPFLLVTLIIYVILRPYHSIDGHILLRHVFPIFLSYVTLVIVQVFSDYLSLVQCIFLGFAVQFFFLATFFWLNVMCIDIYWAFSGIKLRGTASERDRKKLLAYSFYAWGMPLIILAVTVGVDYSDSIPSSSIFKPNMGKDRCFFKGRTATWTYFYGPMAVILFSNLILFSITAYRIWRHRRETAQSFHRGDSRRHDGNESERFNLYLKLFLVMGINWISELISFMFGKDVPQYLWYITDITNTLQGVFIFLIFVWKKRVRKLLWEKLCGGKQSQLRSSTMTTSTALNSSTR</sequence>
<evidence type="ECO:0000313" key="8">
    <source>
        <dbReference type="EnsemblMetazoa" id="XP_014254266.1"/>
    </source>
</evidence>
<dbReference type="CDD" id="cd15039">
    <property type="entry name" value="7tmB3_Methuselah-like"/>
    <property type="match status" value="1"/>
</dbReference>
<feature type="domain" description="G-protein coupled receptors family 2 profile 2" evidence="7">
    <location>
        <begin position="135"/>
        <end position="403"/>
    </location>
</feature>
<reference evidence="8" key="1">
    <citation type="submission" date="2022-01" db="UniProtKB">
        <authorList>
            <consortium name="EnsemblMetazoa"/>
        </authorList>
    </citation>
    <scope>IDENTIFICATION</scope>
</reference>
<feature type="transmembrane region" description="Helical" evidence="5">
    <location>
        <begin position="379"/>
        <end position="401"/>
    </location>
</feature>
<comment type="subcellular location">
    <subcellularLocation>
        <location evidence="1">Membrane</location>
        <topology evidence="1">Multi-pass membrane protein</topology>
    </subcellularLocation>
</comment>
<dbReference type="AlphaFoldDB" id="A0A8I6RXM8"/>
<dbReference type="GO" id="GO:0008528">
    <property type="term" value="F:G protein-coupled peptide receptor activity"/>
    <property type="evidence" value="ECO:0007669"/>
    <property type="project" value="TreeGrafter"/>
</dbReference>
<dbReference type="RefSeq" id="XP_014254266.1">
    <property type="nucleotide sequence ID" value="XM_014398780.2"/>
</dbReference>
<feature type="transmembrane region" description="Helical" evidence="5">
    <location>
        <begin position="203"/>
        <end position="226"/>
    </location>
</feature>
<dbReference type="PANTHER" id="PTHR47154:SF2">
    <property type="entry name" value="G-PROTEIN COUPLED RECEPTOR MTH-RELATED"/>
    <property type="match status" value="1"/>
</dbReference>